<keyword evidence="2" id="KW-0813">Transport</keyword>
<accession>A0A2P2LF83</accession>
<dbReference type="AlphaFoldDB" id="A0A2P2LF83"/>
<keyword evidence="2" id="KW-0762">Sugar transport</keyword>
<name>A0A2P2LF83_RHIMU</name>
<evidence type="ECO:0000256" key="1">
    <source>
        <dbReference type="SAM" id="MobiDB-lite"/>
    </source>
</evidence>
<dbReference type="EMBL" id="GGEC01036151">
    <property type="protein sequence ID" value="MBX16635.1"/>
    <property type="molecule type" value="Transcribed_RNA"/>
</dbReference>
<protein>
    <submittedName>
        <fullName evidence="2">Sugar transporter ERD6-like 6</fullName>
    </submittedName>
</protein>
<organism evidence="2">
    <name type="scientific">Rhizophora mucronata</name>
    <name type="common">Asiatic mangrove</name>
    <dbReference type="NCBI Taxonomy" id="61149"/>
    <lineage>
        <taxon>Eukaryota</taxon>
        <taxon>Viridiplantae</taxon>
        <taxon>Streptophyta</taxon>
        <taxon>Embryophyta</taxon>
        <taxon>Tracheophyta</taxon>
        <taxon>Spermatophyta</taxon>
        <taxon>Magnoliopsida</taxon>
        <taxon>eudicotyledons</taxon>
        <taxon>Gunneridae</taxon>
        <taxon>Pentapetalae</taxon>
        <taxon>rosids</taxon>
        <taxon>fabids</taxon>
        <taxon>Malpighiales</taxon>
        <taxon>Rhizophoraceae</taxon>
        <taxon>Rhizophora</taxon>
    </lineage>
</organism>
<proteinExistence type="predicted"/>
<evidence type="ECO:0000313" key="2">
    <source>
        <dbReference type="EMBL" id="MBX16635.1"/>
    </source>
</evidence>
<feature type="region of interest" description="Disordered" evidence="1">
    <location>
        <begin position="1"/>
        <end position="24"/>
    </location>
</feature>
<reference evidence="2" key="1">
    <citation type="submission" date="2018-02" db="EMBL/GenBank/DDBJ databases">
        <title>Rhizophora mucronata_Transcriptome.</title>
        <authorList>
            <person name="Meera S.P."/>
            <person name="Sreeshan A."/>
            <person name="Augustine A."/>
        </authorList>
    </citation>
    <scope>NUCLEOTIDE SEQUENCE</scope>
    <source>
        <tissue evidence="2">Leaf</tissue>
    </source>
</reference>
<sequence length="24" mass="2519">MGKISDIITQGMGPIPKEKATTMA</sequence>